<accession>X0S6X8</accession>
<gene>
    <name evidence="1" type="ORF">S01H1_10441</name>
</gene>
<proteinExistence type="predicted"/>
<name>X0S6X8_9ZZZZ</name>
<comment type="caution">
    <text evidence="1">The sequence shown here is derived from an EMBL/GenBank/DDBJ whole genome shotgun (WGS) entry which is preliminary data.</text>
</comment>
<feature type="non-terminal residue" evidence="1">
    <location>
        <position position="371"/>
    </location>
</feature>
<reference evidence="1" key="1">
    <citation type="journal article" date="2014" name="Front. Microbiol.">
        <title>High frequency of phylogenetically diverse reductive dehalogenase-homologous genes in deep subseafloor sedimentary metagenomes.</title>
        <authorList>
            <person name="Kawai M."/>
            <person name="Futagami T."/>
            <person name="Toyoda A."/>
            <person name="Takaki Y."/>
            <person name="Nishi S."/>
            <person name="Hori S."/>
            <person name="Arai W."/>
            <person name="Tsubouchi T."/>
            <person name="Morono Y."/>
            <person name="Uchiyama I."/>
            <person name="Ito T."/>
            <person name="Fujiyama A."/>
            <person name="Inagaki F."/>
            <person name="Takami H."/>
        </authorList>
    </citation>
    <scope>NUCLEOTIDE SEQUENCE</scope>
    <source>
        <strain evidence="1">Expedition CK06-06</strain>
    </source>
</reference>
<protein>
    <submittedName>
        <fullName evidence="1">Uncharacterized protein</fullName>
    </submittedName>
</protein>
<organism evidence="1">
    <name type="scientific">marine sediment metagenome</name>
    <dbReference type="NCBI Taxonomy" id="412755"/>
    <lineage>
        <taxon>unclassified sequences</taxon>
        <taxon>metagenomes</taxon>
        <taxon>ecological metagenomes</taxon>
    </lineage>
</organism>
<dbReference type="AlphaFoldDB" id="X0S6X8"/>
<dbReference type="EMBL" id="BARS01005326">
    <property type="protein sequence ID" value="GAF71692.1"/>
    <property type="molecule type" value="Genomic_DNA"/>
</dbReference>
<sequence>MTERDSARKERKRVKLAAFTFTFLIFGGFAFLMPTVQTQDITPTPVPVTQAIPLEGNVTFKMYPDESIKMKVTGSLEQAIEAYFTPPVYDFSVNLASSPSGVNLTDTKGTFAIKLSPMYSMLLSALDLDIEIHGEDLRSNTTILFNLPGYLGVNGTLGAVADESTGESTQDFDLTATIWYSVIPKEEIQEFVQTFPDLKSLIVTQLSELTEGNITLLELTLVIGEIGDTSATLTITGSLVGDFVKGGMALSTNYMALLGIDDSQMAPFLSPEEQMMIKTKSADLHIWFDRDELAFLMDSEAVIEGDLDKLTNIMMDTSLEQILQSPYITPEWALMINNILIPTEISTENLNVAFVYSFDGEKLKLDFAVEG</sequence>
<evidence type="ECO:0000313" key="1">
    <source>
        <dbReference type="EMBL" id="GAF71692.1"/>
    </source>
</evidence>